<evidence type="ECO:0000313" key="3">
    <source>
        <dbReference type="Proteomes" id="UP000184420"/>
    </source>
</evidence>
<evidence type="ECO:0000256" key="1">
    <source>
        <dbReference type="SAM" id="Phobius"/>
    </source>
</evidence>
<gene>
    <name evidence="2" type="ORF">SAMN05444266_105238</name>
</gene>
<evidence type="ECO:0000313" key="2">
    <source>
        <dbReference type="EMBL" id="SHL85661.1"/>
    </source>
</evidence>
<keyword evidence="1" id="KW-0812">Transmembrane</keyword>
<keyword evidence="1" id="KW-0472">Membrane</keyword>
<dbReference type="Proteomes" id="UP000184420">
    <property type="component" value="Unassembled WGS sequence"/>
</dbReference>
<feature type="transmembrane region" description="Helical" evidence="1">
    <location>
        <begin position="6"/>
        <end position="25"/>
    </location>
</feature>
<name>A0A1M7E1L7_9BACT</name>
<accession>A0A1M7E1L7</accession>
<organism evidence="2 3">
    <name type="scientific">Chitinophaga jiangningensis</name>
    <dbReference type="NCBI Taxonomy" id="1419482"/>
    <lineage>
        <taxon>Bacteria</taxon>
        <taxon>Pseudomonadati</taxon>
        <taxon>Bacteroidota</taxon>
        <taxon>Chitinophagia</taxon>
        <taxon>Chitinophagales</taxon>
        <taxon>Chitinophagaceae</taxon>
        <taxon>Chitinophaga</taxon>
    </lineage>
</organism>
<dbReference type="AlphaFoldDB" id="A0A1M7E1L7"/>
<keyword evidence="1" id="KW-1133">Transmembrane helix</keyword>
<proteinExistence type="predicted"/>
<keyword evidence="3" id="KW-1185">Reference proteome</keyword>
<protein>
    <submittedName>
        <fullName evidence="2">Uncharacterized protein</fullName>
    </submittedName>
</protein>
<sequence>MVKTAIFGIGFSIKIWLKFFGAVVLQPRFFFNNDHPYIIIYTKNPACRPGFLFYSVGDYFVNAAGNALSSRLL</sequence>
<dbReference type="EMBL" id="FRBL01000005">
    <property type="protein sequence ID" value="SHL85661.1"/>
    <property type="molecule type" value="Genomic_DNA"/>
</dbReference>
<reference evidence="2 3" key="1">
    <citation type="submission" date="2016-11" db="EMBL/GenBank/DDBJ databases">
        <authorList>
            <person name="Jaros S."/>
            <person name="Januszkiewicz K."/>
            <person name="Wedrychowicz H."/>
        </authorList>
    </citation>
    <scope>NUCLEOTIDE SEQUENCE [LARGE SCALE GENOMIC DNA]</scope>
    <source>
        <strain evidence="2 3">DSM 27406</strain>
    </source>
</reference>